<dbReference type="OrthoDB" id="7817040at2759"/>
<proteinExistence type="predicted"/>
<sequence>MDKDFGEFPICTIKEINRARNSINFFYRQKQAAKKIMVRFEVLKKSLGLWRPFIYNFTIDFCEFMGKENNAVMKLGFTYLKPYLTLKNSCPFKVHLCGSVVAEFNKIRISLAFGFIRTMKALWIIFLVLLSSLNVETKFKSLHCTNYDESLGVILLCRIKAINRYRNSISIQFRQKTTVNNVHMRLEFFKRANGWRPFLYNFTFNVCDFLKSRNNMIIGLAYEYVRPYLPIGNYTCPFKKNHLLKCTDLEFDVEKFRLRFPIETGEYALQLSWIVRKKVTLTLNGSMEYYNYREH</sequence>
<evidence type="ECO:0008006" key="3">
    <source>
        <dbReference type="Google" id="ProtNLM"/>
    </source>
</evidence>
<keyword evidence="2" id="KW-1185">Reference proteome</keyword>
<evidence type="ECO:0000313" key="2">
    <source>
        <dbReference type="Proteomes" id="UP000007801"/>
    </source>
</evidence>
<dbReference type="Pfam" id="PF06477">
    <property type="entry name" value="DUF1091"/>
    <property type="match status" value="2"/>
</dbReference>
<accession>A0A0P8XLS5</accession>
<dbReference type="KEGG" id="dan:6495351"/>
<gene>
    <name evidence="1" type="primary">Dana\GF12501</name>
    <name evidence="1" type="synonym">dana_GLEANR_12519</name>
    <name evidence="1" type="ORF">GF12501</name>
</gene>
<dbReference type="InParanoid" id="A0A0P8XLS5"/>
<dbReference type="PANTHER" id="PTHR20898">
    <property type="entry name" value="DAEDALUS ON 3-RELATED-RELATED"/>
    <property type="match status" value="1"/>
</dbReference>
<evidence type="ECO:0000313" key="1">
    <source>
        <dbReference type="EMBL" id="KPU75670.1"/>
    </source>
</evidence>
<name>A0A0P8XLS5_DROAN</name>
<dbReference type="PANTHER" id="PTHR20898:SF0">
    <property type="entry name" value="DAEDALUS ON 3-RELATED"/>
    <property type="match status" value="1"/>
</dbReference>
<dbReference type="EMBL" id="CH902619">
    <property type="protein sequence ID" value="KPU75670.1"/>
    <property type="molecule type" value="Genomic_DNA"/>
</dbReference>
<dbReference type="AlphaFoldDB" id="A0A0P8XLS5"/>
<dbReference type="InterPro" id="IPR010512">
    <property type="entry name" value="DUF1091"/>
</dbReference>
<reference evidence="1 2" key="1">
    <citation type="journal article" date="2007" name="Nature">
        <title>Evolution of genes and genomes on the Drosophila phylogeny.</title>
        <authorList>
            <consortium name="Drosophila 12 Genomes Consortium"/>
            <person name="Clark A.G."/>
            <person name="Eisen M.B."/>
            <person name="Smith D.R."/>
            <person name="Bergman C.M."/>
            <person name="Oliver B."/>
            <person name="Markow T.A."/>
            <person name="Kaufman T.C."/>
            <person name="Kellis M."/>
            <person name="Gelbart W."/>
            <person name="Iyer V.N."/>
            <person name="Pollard D.A."/>
            <person name="Sackton T.B."/>
            <person name="Larracuente A.M."/>
            <person name="Singh N.D."/>
            <person name="Abad J.P."/>
            <person name="Abt D.N."/>
            <person name="Adryan B."/>
            <person name="Aguade M."/>
            <person name="Akashi H."/>
            <person name="Anderson W.W."/>
            <person name="Aquadro C.F."/>
            <person name="Ardell D.H."/>
            <person name="Arguello R."/>
            <person name="Artieri C.G."/>
            <person name="Barbash D.A."/>
            <person name="Barker D."/>
            <person name="Barsanti P."/>
            <person name="Batterham P."/>
            <person name="Batzoglou S."/>
            <person name="Begun D."/>
            <person name="Bhutkar A."/>
            <person name="Blanco E."/>
            <person name="Bosak S.A."/>
            <person name="Bradley R.K."/>
            <person name="Brand A.D."/>
            <person name="Brent M.R."/>
            <person name="Brooks A.N."/>
            <person name="Brown R.H."/>
            <person name="Butlin R.K."/>
            <person name="Caggese C."/>
            <person name="Calvi B.R."/>
            <person name="Bernardo de Carvalho A."/>
            <person name="Caspi A."/>
            <person name="Castrezana S."/>
            <person name="Celniker S.E."/>
            <person name="Chang J.L."/>
            <person name="Chapple C."/>
            <person name="Chatterji S."/>
            <person name="Chinwalla A."/>
            <person name="Civetta A."/>
            <person name="Clifton S.W."/>
            <person name="Comeron J.M."/>
            <person name="Costello J.C."/>
            <person name="Coyne J.A."/>
            <person name="Daub J."/>
            <person name="David R.G."/>
            <person name="Delcher A.L."/>
            <person name="Delehaunty K."/>
            <person name="Do C.B."/>
            <person name="Ebling H."/>
            <person name="Edwards K."/>
            <person name="Eickbush T."/>
            <person name="Evans J.D."/>
            <person name="Filipski A."/>
            <person name="Findeiss S."/>
            <person name="Freyhult E."/>
            <person name="Fulton L."/>
            <person name="Fulton R."/>
            <person name="Garcia A.C."/>
            <person name="Gardiner A."/>
            <person name="Garfield D.A."/>
            <person name="Garvin B.E."/>
            <person name="Gibson G."/>
            <person name="Gilbert D."/>
            <person name="Gnerre S."/>
            <person name="Godfrey J."/>
            <person name="Good R."/>
            <person name="Gotea V."/>
            <person name="Gravely B."/>
            <person name="Greenberg A.J."/>
            <person name="Griffiths-Jones S."/>
            <person name="Gross S."/>
            <person name="Guigo R."/>
            <person name="Gustafson E.A."/>
            <person name="Haerty W."/>
            <person name="Hahn M.W."/>
            <person name="Halligan D.L."/>
            <person name="Halpern A.L."/>
            <person name="Halter G.M."/>
            <person name="Han M.V."/>
            <person name="Heger A."/>
            <person name="Hillier L."/>
            <person name="Hinrichs A.S."/>
            <person name="Holmes I."/>
            <person name="Hoskins R.A."/>
            <person name="Hubisz M.J."/>
            <person name="Hultmark D."/>
            <person name="Huntley M.A."/>
            <person name="Jaffe D.B."/>
            <person name="Jagadeeshan S."/>
            <person name="Jeck W.R."/>
            <person name="Johnson J."/>
            <person name="Jones C.D."/>
            <person name="Jordan W.C."/>
            <person name="Karpen G.H."/>
            <person name="Kataoka E."/>
            <person name="Keightley P.D."/>
            <person name="Kheradpour P."/>
            <person name="Kirkness E.F."/>
            <person name="Koerich L.B."/>
            <person name="Kristiansen K."/>
            <person name="Kudrna D."/>
            <person name="Kulathinal R.J."/>
            <person name="Kumar S."/>
            <person name="Kwok R."/>
            <person name="Lander E."/>
            <person name="Langley C.H."/>
            <person name="Lapoint R."/>
            <person name="Lazzaro B.P."/>
            <person name="Lee S.J."/>
            <person name="Levesque L."/>
            <person name="Li R."/>
            <person name="Lin C.F."/>
            <person name="Lin M.F."/>
            <person name="Lindblad-Toh K."/>
            <person name="Llopart A."/>
            <person name="Long M."/>
            <person name="Low L."/>
            <person name="Lozovsky E."/>
            <person name="Lu J."/>
            <person name="Luo M."/>
            <person name="Machado C.A."/>
            <person name="Makalowski W."/>
            <person name="Marzo M."/>
            <person name="Matsuda M."/>
            <person name="Matzkin L."/>
            <person name="McAllister B."/>
            <person name="McBride C.S."/>
            <person name="McKernan B."/>
            <person name="McKernan K."/>
            <person name="Mendez-Lago M."/>
            <person name="Minx P."/>
            <person name="Mollenhauer M.U."/>
            <person name="Montooth K."/>
            <person name="Mount S.M."/>
            <person name="Mu X."/>
            <person name="Myers E."/>
            <person name="Negre B."/>
            <person name="Newfeld S."/>
            <person name="Nielsen R."/>
            <person name="Noor M.A."/>
            <person name="O'Grady P."/>
            <person name="Pachter L."/>
            <person name="Papaceit M."/>
            <person name="Parisi M.J."/>
            <person name="Parisi M."/>
            <person name="Parts L."/>
            <person name="Pedersen J.S."/>
            <person name="Pesole G."/>
            <person name="Phillippy A.M."/>
            <person name="Ponting C.P."/>
            <person name="Pop M."/>
            <person name="Porcelli D."/>
            <person name="Powell J.R."/>
            <person name="Prohaska S."/>
            <person name="Pruitt K."/>
            <person name="Puig M."/>
            <person name="Quesneville H."/>
            <person name="Ram K.R."/>
            <person name="Rand D."/>
            <person name="Rasmussen M.D."/>
            <person name="Reed L.K."/>
            <person name="Reenan R."/>
            <person name="Reily A."/>
            <person name="Remington K.A."/>
            <person name="Rieger T.T."/>
            <person name="Ritchie M.G."/>
            <person name="Robin C."/>
            <person name="Rogers Y.H."/>
            <person name="Rohde C."/>
            <person name="Rozas J."/>
            <person name="Rubenfield M.J."/>
            <person name="Ruiz A."/>
            <person name="Russo S."/>
            <person name="Salzberg S.L."/>
            <person name="Sanchez-Gracia A."/>
            <person name="Saranga D.J."/>
            <person name="Sato H."/>
            <person name="Schaeffer S.W."/>
            <person name="Schatz M.C."/>
            <person name="Schlenke T."/>
            <person name="Schwartz R."/>
            <person name="Segarra C."/>
            <person name="Singh R.S."/>
            <person name="Sirot L."/>
            <person name="Sirota M."/>
            <person name="Sisneros N.B."/>
            <person name="Smith C.D."/>
            <person name="Smith T.F."/>
            <person name="Spieth J."/>
            <person name="Stage D.E."/>
            <person name="Stark A."/>
            <person name="Stephan W."/>
            <person name="Strausberg R.L."/>
            <person name="Strempel S."/>
            <person name="Sturgill D."/>
            <person name="Sutton G."/>
            <person name="Sutton G.G."/>
            <person name="Tao W."/>
            <person name="Teichmann S."/>
            <person name="Tobari Y.N."/>
            <person name="Tomimura Y."/>
            <person name="Tsolas J.M."/>
            <person name="Valente V.L."/>
            <person name="Venter E."/>
            <person name="Venter J.C."/>
            <person name="Vicario S."/>
            <person name="Vieira F.G."/>
            <person name="Vilella A.J."/>
            <person name="Villasante A."/>
            <person name="Walenz B."/>
            <person name="Wang J."/>
            <person name="Wasserman M."/>
            <person name="Watts T."/>
            <person name="Wilson D."/>
            <person name="Wilson R.K."/>
            <person name="Wing R.A."/>
            <person name="Wolfner M.F."/>
            <person name="Wong A."/>
            <person name="Wong G.K."/>
            <person name="Wu C.I."/>
            <person name="Wu G."/>
            <person name="Yamamoto D."/>
            <person name="Yang H.P."/>
            <person name="Yang S.P."/>
            <person name="Yorke J.A."/>
            <person name="Yoshida K."/>
            <person name="Zdobnov E."/>
            <person name="Zhang P."/>
            <person name="Zhang Y."/>
            <person name="Zimin A.V."/>
            <person name="Baldwin J."/>
            <person name="Abdouelleil A."/>
            <person name="Abdulkadir J."/>
            <person name="Abebe A."/>
            <person name="Abera B."/>
            <person name="Abreu J."/>
            <person name="Acer S.C."/>
            <person name="Aftuck L."/>
            <person name="Alexander A."/>
            <person name="An P."/>
            <person name="Anderson E."/>
            <person name="Anderson S."/>
            <person name="Arachi H."/>
            <person name="Azer M."/>
            <person name="Bachantsang P."/>
            <person name="Barry A."/>
            <person name="Bayul T."/>
            <person name="Berlin A."/>
            <person name="Bessette D."/>
            <person name="Bloom T."/>
            <person name="Blye J."/>
            <person name="Boguslavskiy L."/>
            <person name="Bonnet C."/>
            <person name="Boukhgalter B."/>
            <person name="Bourzgui I."/>
            <person name="Brown A."/>
            <person name="Cahill P."/>
            <person name="Channer S."/>
            <person name="Cheshatsang Y."/>
            <person name="Chuda L."/>
            <person name="Citroen M."/>
            <person name="Collymore A."/>
            <person name="Cooke P."/>
            <person name="Costello M."/>
            <person name="D'Aco K."/>
            <person name="Daza R."/>
            <person name="De Haan G."/>
            <person name="DeGray S."/>
            <person name="DeMaso C."/>
            <person name="Dhargay N."/>
            <person name="Dooley K."/>
            <person name="Dooley E."/>
            <person name="Doricent M."/>
            <person name="Dorje P."/>
            <person name="Dorjee K."/>
            <person name="Dupes A."/>
            <person name="Elong R."/>
            <person name="Falk J."/>
            <person name="Farina A."/>
            <person name="Faro S."/>
            <person name="Ferguson D."/>
            <person name="Fisher S."/>
            <person name="Foley C.D."/>
            <person name="Franke A."/>
            <person name="Friedrich D."/>
            <person name="Gadbois L."/>
            <person name="Gearin G."/>
            <person name="Gearin C.R."/>
            <person name="Giannoukos G."/>
            <person name="Goode T."/>
            <person name="Graham J."/>
            <person name="Grandbois E."/>
            <person name="Grewal S."/>
            <person name="Gyaltsen K."/>
            <person name="Hafez N."/>
            <person name="Hagos B."/>
            <person name="Hall J."/>
            <person name="Henson C."/>
            <person name="Hollinger A."/>
            <person name="Honan T."/>
            <person name="Huard M.D."/>
            <person name="Hughes L."/>
            <person name="Hurhula B."/>
            <person name="Husby M.E."/>
            <person name="Kamat A."/>
            <person name="Kanga B."/>
            <person name="Kashin S."/>
            <person name="Khazanovich D."/>
            <person name="Kisner P."/>
            <person name="Lance K."/>
            <person name="Lara M."/>
            <person name="Lee W."/>
            <person name="Lennon N."/>
            <person name="Letendre F."/>
            <person name="LeVine R."/>
            <person name="Lipovsky A."/>
            <person name="Liu X."/>
            <person name="Liu J."/>
            <person name="Liu S."/>
            <person name="Lokyitsang T."/>
            <person name="Lokyitsang Y."/>
            <person name="Lubonja R."/>
            <person name="Lui A."/>
            <person name="MacDonald P."/>
            <person name="Magnisalis V."/>
            <person name="Maru K."/>
            <person name="Matthews C."/>
            <person name="McCusker W."/>
            <person name="McDonough S."/>
            <person name="Mehta T."/>
            <person name="Meldrim J."/>
            <person name="Meneus L."/>
            <person name="Mihai O."/>
            <person name="Mihalev A."/>
            <person name="Mihova T."/>
            <person name="Mittelman R."/>
            <person name="Mlenga V."/>
            <person name="Montmayeur A."/>
            <person name="Mulrain L."/>
            <person name="Navidi A."/>
            <person name="Naylor J."/>
            <person name="Negash T."/>
            <person name="Nguyen T."/>
            <person name="Nguyen N."/>
            <person name="Nicol R."/>
            <person name="Norbu C."/>
            <person name="Norbu N."/>
            <person name="Novod N."/>
            <person name="O'Neill B."/>
            <person name="Osman S."/>
            <person name="Markiewicz E."/>
            <person name="Oyono O.L."/>
            <person name="Patti C."/>
            <person name="Phunkhang P."/>
            <person name="Pierre F."/>
            <person name="Priest M."/>
            <person name="Raghuraman S."/>
            <person name="Rege F."/>
            <person name="Reyes R."/>
            <person name="Rise C."/>
            <person name="Rogov P."/>
            <person name="Ross K."/>
            <person name="Ryan E."/>
            <person name="Settipalli S."/>
            <person name="Shea T."/>
            <person name="Sherpa N."/>
            <person name="Shi L."/>
            <person name="Shih D."/>
            <person name="Sparrow T."/>
            <person name="Spaulding J."/>
            <person name="Stalker J."/>
            <person name="Stange-Thomann N."/>
            <person name="Stavropoulos S."/>
            <person name="Stone C."/>
            <person name="Strader C."/>
            <person name="Tesfaye S."/>
            <person name="Thomson T."/>
            <person name="Thoulutsang Y."/>
            <person name="Thoulutsang D."/>
            <person name="Topham K."/>
            <person name="Topping I."/>
            <person name="Tsamla T."/>
            <person name="Vassiliev H."/>
            <person name="Vo A."/>
            <person name="Wangchuk T."/>
            <person name="Wangdi T."/>
            <person name="Weiand M."/>
            <person name="Wilkinson J."/>
            <person name="Wilson A."/>
            <person name="Yadav S."/>
            <person name="Young G."/>
            <person name="Yu Q."/>
            <person name="Zembek L."/>
            <person name="Zhong D."/>
            <person name="Zimmer A."/>
            <person name="Zwirko Z."/>
            <person name="Jaffe D.B."/>
            <person name="Alvarez P."/>
            <person name="Brockman W."/>
            <person name="Butler J."/>
            <person name="Chin C."/>
            <person name="Gnerre S."/>
            <person name="Grabherr M."/>
            <person name="Kleber M."/>
            <person name="Mauceli E."/>
            <person name="MacCallum I."/>
        </authorList>
    </citation>
    <scope>NUCLEOTIDE SEQUENCE [LARGE SCALE GENOMIC DNA]</scope>
    <source>
        <strain evidence="2">Tucson 14024-0371.13</strain>
    </source>
</reference>
<dbReference type="GeneID" id="6495351"/>
<dbReference type="STRING" id="7217.A0A0P8XLS5"/>
<dbReference type="SMART" id="SM00697">
    <property type="entry name" value="DM8"/>
    <property type="match status" value="2"/>
</dbReference>
<organism evidence="1 2">
    <name type="scientific">Drosophila ananassae</name>
    <name type="common">Fruit fly</name>
    <dbReference type="NCBI Taxonomy" id="7217"/>
    <lineage>
        <taxon>Eukaryota</taxon>
        <taxon>Metazoa</taxon>
        <taxon>Ecdysozoa</taxon>
        <taxon>Arthropoda</taxon>
        <taxon>Hexapoda</taxon>
        <taxon>Insecta</taxon>
        <taxon>Pterygota</taxon>
        <taxon>Neoptera</taxon>
        <taxon>Endopterygota</taxon>
        <taxon>Diptera</taxon>
        <taxon>Brachycera</taxon>
        <taxon>Muscomorpha</taxon>
        <taxon>Ephydroidea</taxon>
        <taxon>Drosophilidae</taxon>
        <taxon>Drosophila</taxon>
        <taxon>Sophophora</taxon>
    </lineage>
</organism>
<protein>
    <recommendedName>
        <fullName evidence="3">MD-2-related lipid-recognition domain-containing protein</fullName>
    </recommendedName>
</protein>
<dbReference type="Proteomes" id="UP000007801">
    <property type="component" value="Unassembled WGS sequence"/>
</dbReference>